<dbReference type="RefSeq" id="WP_249376877.1">
    <property type="nucleotide sequence ID" value="NZ_SNUZ01000011.1"/>
</dbReference>
<keyword evidence="2" id="KW-1185">Reference proteome</keyword>
<protein>
    <submittedName>
        <fullName evidence="1">Uncharacterized protein</fullName>
    </submittedName>
</protein>
<organism evidence="1 2">
    <name type="scientific">Ruminococcus bromii</name>
    <dbReference type="NCBI Taxonomy" id="40518"/>
    <lineage>
        <taxon>Bacteria</taxon>
        <taxon>Bacillati</taxon>
        <taxon>Bacillota</taxon>
        <taxon>Clostridia</taxon>
        <taxon>Eubacteriales</taxon>
        <taxon>Oscillospiraceae</taxon>
        <taxon>Ruminococcus</taxon>
    </lineage>
</organism>
<comment type="caution">
    <text evidence="1">The sequence shown here is derived from an EMBL/GenBank/DDBJ whole genome shotgun (WGS) entry which is preliminary data.</text>
</comment>
<name>A0ABT0NIZ5_9FIRM</name>
<evidence type="ECO:0000313" key="1">
    <source>
        <dbReference type="EMBL" id="MCL3787917.1"/>
    </source>
</evidence>
<evidence type="ECO:0000313" key="2">
    <source>
        <dbReference type="Proteomes" id="UP001056693"/>
    </source>
</evidence>
<accession>A0ABT0NIZ5</accession>
<reference evidence="1 2" key="1">
    <citation type="submission" date="2019-03" db="EMBL/GenBank/DDBJ databases">
        <authorList>
            <person name="Molinero N."/>
            <person name="Sanchez B."/>
            <person name="Walker A."/>
            <person name="Duncan S."/>
            <person name="Delgado S."/>
            <person name="Margolles A."/>
        </authorList>
    </citation>
    <scope>NUCLEOTIDE SEQUENCE [LARGE SCALE GENOMIC DNA]</scope>
    <source>
        <strain evidence="1 2">IPLA60002</strain>
    </source>
</reference>
<gene>
    <name evidence="1" type="ORF">E2N93_07875</name>
</gene>
<dbReference type="EMBL" id="SNUZ01000011">
    <property type="protein sequence ID" value="MCL3787917.1"/>
    <property type="molecule type" value="Genomic_DNA"/>
</dbReference>
<dbReference type="Proteomes" id="UP001056693">
    <property type="component" value="Unassembled WGS sequence"/>
</dbReference>
<proteinExistence type="predicted"/>
<sequence length="60" mass="6812">MDSFLLNNKALNFIKNNTCTNNLNVFTILEYASSDDSCDKYDCFFRDVQCPCEGICDGRA</sequence>